<evidence type="ECO:0000256" key="1">
    <source>
        <dbReference type="SAM" id="MobiDB-lite"/>
    </source>
</evidence>
<accession>A0A9D4FVZ7</accession>
<comment type="caution">
    <text evidence="2">The sequence shown here is derived from an EMBL/GenBank/DDBJ whole genome shotgun (WGS) entry which is preliminary data.</text>
</comment>
<dbReference type="Proteomes" id="UP000828390">
    <property type="component" value="Unassembled WGS sequence"/>
</dbReference>
<proteinExistence type="predicted"/>
<dbReference type="EMBL" id="JAIWYP010000006">
    <property type="protein sequence ID" value="KAH3805988.1"/>
    <property type="molecule type" value="Genomic_DNA"/>
</dbReference>
<keyword evidence="3" id="KW-1185">Reference proteome</keyword>
<evidence type="ECO:0000313" key="3">
    <source>
        <dbReference type="Proteomes" id="UP000828390"/>
    </source>
</evidence>
<evidence type="ECO:0000313" key="2">
    <source>
        <dbReference type="EMBL" id="KAH3805988.1"/>
    </source>
</evidence>
<sequence>MHLIKIRKSATEAAAYPHAACLTQGRPRVGYGAMHNVQYKFEVIRCRNEEVNFQGSSANIFKPKMKWPMTDGRADGQTDRRSPLHTKRNTLPQLTNLKITKRFSKKTIELRF</sequence>
<dbReference type="AlphaFoldDB" id="A0A9D4FVZ7"/>
<reference evidence="2" key="1">
    <citation type="journal article" date="2019" name="bioRxiv">
        <title>The Genome of the Zebra Mussel, Dreissena polymorpha: A Resource for Invasive Species Research.</title>
        <authorList>
            <person name="McCartney M.A."/>
            <person name="Auch B."/>
            <person name="Kono T."/>
            <person name="Mallez S."/>
            <person name="Zhang Y."/>
            <person name="Obille A."/>
            <person name="Becker A."/>
            <person name="Abrahante J.E."/>
            <person name="Garbe J."/>
            <person name="Badalamenti J.P."/>
            <person name="Herman A."/>
            <person name="Mangelson H."/>
            <person name="Liachko I."/>
            <person name="Sullivan S."/>
            <person name="Sone E.D."/>
            <person name="Koren S."/>
            <person name="Silverstein K.A.T."/>
            <person name="Beckman K.B."/>
            <person name="Gohl D.M."/>
        </authorList>
    </citation>
    <scope>NUCLEOTIDE SEQUENCE</scope>
    <source>
        <strain evidence="2">Duluth1</strain>
        <tissue evidence="2">Whole animal</tissue>
    </source>
</reference>
<protein>
    <submittedName>
        <fullName evidence="2">Uncharacterized protein</fullName>
    </submittedName>
</protein>
<organism evidence="2 3">
    <name type="scientific">Dreissena polymorpha</name>
    <name type="common">Zebra mussel</name>
    <name type="synonym">Mytilus polymorpha</name>
    <dbReference type="NCBI Taxonomy" id="45954"/>
    <lineage>
        <taxon>Eukaryota</taxon>
        <taxon>Metazoa</taxon>
        <taxon>Spiralia</taxon>
        <taxon>Lophotrochozoa</taxon>
        <taxon>Mollusca</taxon>
        <taxon>Bivalvia</taxon>
        <taxon>Autobranchia</taxon>
        <taxon>Heteroconchia</taxon>
        <taxon>Euheterodonta</taxon>
        <taxon>Imparidentia</taxon>
        <taxon>Neoheterodontei</taxon>
        <taxon>Myida</taxon>
        <taxon>Dreissenoidea</taxon>
        <taxon>Dreissenidae</taxon>
        <taxon>Dreissena</taxon>
    </lineage>
</organism>
<name>A0A9D4FVZ7_DREPO</name>
<feature type="region of interest" description="Disordered" evidence="1">
    <location>
        <begin position="64"/>
        <end position="86"/>
    </location>
</feature>
<feature type="compositionally biased region" description="Basic and acidic residues" evidence="1">
    <location>
        <begin position="72"/>
        <end position="82"/>
    </location>
</feature>
<reference evidence="2" key="2">
    <citation type="submission" date="2020-11" db="EMBL/GenBank/DDBJ databases">
        <authorList>
            <person name="McCartney M.A."/>
            <person name="Auch B."/>
            <person name="Kono T."/>
            <person name="Mallez S."/>
            <person name="Becker A."/>
            <person name="Gohl D.M."/>
            <person name="Silverstein K.A.T."/>
            <person name="Koren S."/>
            <person name="Bechman K.B."/>
            <person name="Herman A."/>
            <person name="Abrahante J.E."/>
            <person name="Garbe J."/>
        </authorList>
    </citation>
    <scope>NUCLEOTIDE SEQUENCE</scope>
    <source>
        <strain evidence="2">Duluth1</strain>
        <tissue evidence="2">Whole animal</tissue>
    </source>
</reference>
<gene>
    <name evidence="2" type="ORF">DPMN_134298</name>
</gene>